<geneLocation type="mitochondrion" evidence="17"/>
<dbReference type="InterPro" id="IPR046373">
    <property type="entry name" value="Acyl-CoA_Oxase/DH_mid-dom_sf"/>
</dbReference>
<dbReference type="OMA" id="ITWSARD"/>
<keyword evidence="5 10" id="KW-0274">FAD</keyword>
<dbReference type="Gene3D" id="1.20.140.10">
    <property type="entry name" value="Butyryl-CoA Dehydrogenase, subunit A, domain 3"/>
    <property type="match status" value="2"/>
</dbReference>
<organism evidence="16 18">
    <name type="scientific">Plasmodiophora brassicae</name>
    <name type="common">Clubroot disease agent</name>
    <dbReference type="NCBI Taxonomy" id="37360"/>
    <lineage>
        <taxon>Eukaryota</taxon>
        <taxon>Sar</taxon>
        <taxon>Rhizaria</taxon>
        <taxon>Endomyxa</taxon>
        <taxon>Phytomyxea</taxon>
        <taxon>Plasmodiophorida</taxon>
        <taxon>Plasmodiophoridae</taxon>
        <taxon>Plasmodiophora</taxon>
    </lineage>
</organism>
<dbReference type="SUPFAM" id="SSF56645">
    <property type="entry name" value="Acyl-CoA dehydrogenase NM domain-like"/>
    <property type="match status" value="1"/>
</dbReference>
<dbReference type="Gene3D" id="2.40.110.10">
    <property type="entry name" value="Butyryl-CoA Dehydrogenase, subunit A, domain 2"/>
    <property type="match status" value="1"/>
</dbReference>
<evidence type="ECO:0000256" key="3">
    <source>
        <dbReference type="ARBA" id="ARBA00006288"/>
    </source>
</evidence>
<dbReference type="Proteomes" id="UP000039324">
    <property type="component" value="Unassembled WGS sequence"/>
</dbReference>
<dbReference type="InterPro" id="IPR012258">
    <property type="entry name" value="Acyl-CoA_oxidase"/>
</dbReference>
<evidence type="ECO:0000313" key="17">
    <source>
        <dbReference type="EMBL" id="SPQ94966.1"/>
    </source>
</evidence>
<evidence type="ECO:0000256" key="8">
    <source>
        <dbReference type="ARBA" id="ARBA00023098"/>
    </source>
</evidence>
<evidence type="ECO:0000313" key="16">
    <source>
        <dbReference type="EMBL" id="CEP02862.1"/>
    </source>
</evidence>
<feature type="binding site" evidence="12">
    <location>
        <position position="222"/>
    </location>
    <ligand>
        <name>FAD</name>
        <dbReference type="ChEBI" id="CHEBI:57692"/>
    </ligand>
</feature>
<evidence type="ECO:0000259" key="15">
    <source>
        <dbReference type="Pfam" id="PF22924"/>
    </source>
</evidence>
<dbReference type="PANTHER" id="PTHR10909">
    <property type="entry name" value="ELECTRON TRANSPORT OXIDOREDUCTASE"/>
    <property type="match status" value="1"/>
</dbReference>
<keyword evidence="9" id="KW-0576">Peroxisome</keyword>
<evidence type="ECO:0000256" key="12">
    <source>
        <dbReference type="PIRSR" id="PIRSR000168-2"/>
    </source>
</evidence>
<comment type="similarity">
    <text evidence="3 10">Belongs to the acyl-CoA oxidase family.</text>
</comment>
<feature type="active site" description="Proton acceptor" evidence="11">
    <location>
        <position position="500"/>
    </location>
</feature>
<dbReference type="GO" id="GO:0033540">
    <property type="term" value="P:fatty acid beta-oxidation using acyl-CoA oxidase"/>
    <property type="evidence" value="ECO:0007669"/>
    <property type="project" value="TreeGrafter"/>
</dbReference>
<dbReference type="InterPro" id="IPR036250">
    <property type="entry name" value="AcylCo_DH-like_C"/>
</dbReference>
<feature type="domain" description="Acyl-CoA oxidase C-terminal" evidence="14">
    <location>
        <begin position="555"/>
        <end position="692"/>
    </location>
</feature>
<keyword evidence="18" id="KW-1185">Reference proteome</keyword>
<evidence type="ECO:0000256" key="11">
    <source>
        <dbReference type="PIRSR" id="PIRSR000168-1"/>
    </source>
</evidence>
<dbReference type="GO" id="GO:0005777">
    <property type="term" value="C:peroxisome"/>
    <property type="evidence" value="ECO:0007669"/>
    <property type="project" value="UniProtKB-SubCell"/>
</dbReference>
<gene>
    <name evidence="16" type="ORF">PBRA_002829</name>
    <name evidence="17" type="ORF">PLBR_LOCUS2181</name>
</gene>
<reference evidence="16 18" key="1">
    <citation type="submission" date="2015-02" db="EMBL/GenBank/DDBJ databases">
        <authorList>
            <person name="Chooi Y.-H."/>
        </authorList>
    </citation>
    <scope>NUCLEOTIDE SEQUENCE [LARGE SCALE GENOMIC DNA]</scope>
    <source>
        <strain evidence="16">E3</strain>
    </source>
</reference>
<name>A0A0G4J5Q9_PLABS</name>
<dbReference type="PIRSF" id="PIRSF000168">
    <property type="entry name" value="Acyl-CoA_oxidase"/>
    <property type="match status" value="1"/>
</dbReference>
<evidence type="ECO:0000313" key="19">
    <source>
        <dbReference type="Proteomes" id="UP000290189"/>
    </source>
</evidence>
<feature type="signal peptide" evidence="13">
    <location>
        <begin position="1"/>
        <end position="24"/>
    </location>
</feature>
<comment type="cofactor">
    <cofactor evidence="1">
        <name>FAD</name>
        <dbReference type="ChEBI" id="CHEBI:57692"/>
    </cofactor>
</comment>
<feature type="chain" id="PRO_5033223438" description="Acyl-coenzyme A oxidase" evidence="13">
    <location>
        <begin position="25"/>
        <end position="708"/>
    </location>
</feature>
<dbReference type="OrthoDB" id="538336at2759"/>
<dbReference type="EMBL" id="CDSF01000133">
    <property type="protein sequence ID" value="CEP02862.1"/>
    <property type="molecule type" value="Genomic_DNA"/>
</dbReference>
<reference evidence="17 19" key="2">
    <citation type="submission" date="2018-03" db="EMBL/GenBank/DDBJ databases">
        <authorList>
            <person name="Fogelqvist J."/>
        </authorList>
    </citation>
    <scope>NUCLEOTIDE SEQUENCE [LARGE SCALE GENOMIC DNA]</scope>
</reference>
<keyword evidence="6" id="KW-0276">Fatty acid metabolism</keyword>
<dbReference type="GO" id="GO:0055088">
    <property type="term" value="P:lipid homeostasis"/>
    <property type="evidence" value="ECO:0007669"/>
    <property type="project" value="TreeGrafter"/>
</dbReference>
<keyword evidence="7" id="KW-0560">Oxidoreductase</keyword>
<dbReference type="FunFam" id="2.40.110.10:FF:000005">
    <property type="entry name" value="Acyl-coenzyme A oxidase"/>
    <property type="match status" value="1"/>
</dbReference>
<dbReference type="STRING" id="37360.A0A0G4J5Q9"/>
<proteinExistence type="inferred from homology"/>
<keyword evidence="8" id="KW-0443">Lipid metabolism</keyword>
<dbReference type="Proteomes" id="UP000290189">
    <property type="component" value="Unassembled WGS sequence"/>
</dbReference>
<evidence type="ECO:0000256" key="4">
    <source>
        <dbReference type="ARBA" id="ARBA00022630"/>
    </source>
</evidence>
<evidence type="ECO:0000256" key="6">
    <source>
        <dbReference type="ARBA" id="ARBA00022832"/>
    </source>
</evidence>
<evidence type="ECO:0000256" key="7">
    <source>
        <dbReference type="ARBA" id="ARBA00023002"/>
    </source>
</evidence>
<dbReference type="FunFam" id="1.20.140.10:FF:000010">
    <property type="entry name" value="Acyl-coenzyme A oxidase"/>
    <property type="match status" value="1"/>
</dbReference>
<feature type="binding site" evidence="12">
    <location>
        <position position="261"/>
    </location>
    <ligand>
        <name>FAD</name>
        <dbReference type="ChEBI" id="CHEBI:57692"/>
    </ligand>
</feature>
<dbReference type="InterPro" id="IPR055060">
    <property type="entry name" value="ACOX_C_alpha1"/>
</dbReference>
<protein>
    <recommendedName>
        <fullName evidence="10">Acyl-coenzyme A oxidase</fullName>
    </recommendedName>
</protein>
<dbReference type="PANTHER" id="PTHR10909:SF382">
    <property type="entry name" value="ACYL-COENZYME A OXIDASE"/>
    <property type="match status" value="1"/>
</dbReference>
<evidence type="ECO:0000256" key="5">
    <source>
        <dbReference type="ARBA" id="ARBA00022827"/>
    </source>
</evidence>
<dbReference type="Pfam" id="PF22924">
    <property type="entry name" value="ACOX_C_alpha1"/>
    <property type="match status" value="1"/>
</dbReference>
<accession>A0A0G4J5Q9</accession>
<keyword evidence="13" id="KW-0732">Signal</keyword>
<evidence type="ECO:0000259" key="14">
    <source>
        <dbReference type="Pfam" id="PF01756"/>
    </source>
</evidence>
<evidence type="ECO:0000256" key="2">
    <source>
        <dbReference type="ARBA" id="ARBA00004275"/>
    </source>
</evidence>
<evidence type="ECO:0000256" key="9">
    <source>
        <dbReference type="ARBA" id="ARBA00023140"/>
    </source>
</evidence>
<evidence type="ECO:0000256" key="10">
    <source>
        <dbReference type="PIRNR" id="PIRNR000168"/>
    </source>
</evidence>
<dbReference type="InterPro" id="IPR002655">
    <property type="entry name" value="Acyl-CoA_oxidase_C"/>
</dbReference>
<evidence type="ECO:0000256" key="1">
    <source>
        <dbReference type="ARBA" id="ARBA00001974"/>
    </source>
</evidence>
<dbReference type="GO" id="GO:0003997">
    <property type="term" value="F:acyl-CoA oxidase activity"/>
    <property type="evidence" value="ECO:0007669"/>
    <property type="project" value="InterPro"/>
</dbReference>
<dbReference type="FunFam" id="1.20.140.10:FF:000007">
    <property type="entry name" value="Acyl-coenzyme A oxidase"/>
    <property type="match status" value="1"/>
</dbReference>
<dbReference type="InterPro" id="IPR009100">
    <property type="entry name" value="AcylCoA_DH/oxidase_NM_dom_sf"/>
</dbReference>
<dbReference type="SUPFAM" id="SSF47203">
    <property type="entry name" value="Acyl-CoA dehydrogenase C-terminal domain-like"/>
    <property type="match status" value="2"/>
</dbReference>
<dbReference type="GO" id="GO:0071949">
    <property type="term" value="F:FAD binding"/>
    <property type="evidence" value="ECO:0007669"/>
    <property type="project" value="InterPro"/>
</dbReference>
<dbReference type="AlphaFoldDB" id="A0A0G4J5Q9"/>
<sequence length="708" mass="78513">MEPVCKWAPLLIIGVAFIKGVVRGADMAQEMVESPASGTGPQHRIQKVLQHVSISDAADLGLSVPSIAQRLRPFIQVALPYKGIRIPQDLSFDSDAMQKLLDHSDHERRAQIVNFLATHPLFKKNRHYLAMPLDEQRSLVLAQLKAFVSSGLLDFHDYLKAPNRFIDAVGLLSFHGPNIATKCAVNFGLFGGTVIALGTEKHRKRYADRIAKLLVRGGFALTELGHGSNARGVETIATYDHTIKGFILHSPTETSQKFWIGNLACHCTHLVVFAQLYVKEVHHGVMVFIVRVRNDDGSVAEGVRIADCGIKAALNGIDNGRCWFDKKIVPRDALLDRYGTIDDNGNFVSDIKSNAGRFIVQIGALVYGRVVVSQAATHISKTALTIAIRYGITRRQFGPDSTSETEIPIMDYLSHQRRLFPLLAKTYALQLAVNHLKTISVNEPGSKTVHILAAGLKAVCTWHRSKTLQECREACGGMGFAACNRIGPMRNDSDIDCTWEGDNRVLLQQVSTALIKEFVEDGGMFAHLRRAMSMEIRDQPKRATITSGHLRSTDFFLHAFEYREARLLRALINKLNAKKDLGKFEAWNASLDLVQELALAHVDRVVAEQFVLHLESCPKSIKPMLSALCSLYCLCAIQDAMGWFLTFKYFAAMKAKAVWNEINRLCVALRPHARALVDAFGIPDELIDAPIAGDWASAYSYPKIPGEI</sequence>
<keyword evidence="4 10" id="KW-0285">Flavoprotein</keyword>
<keyword evidence="17" id="KW-0496">Mitochondrion</keyword>
<dbReference type="GO" id="GO:0005504">
    <property type="term" value="F:fatty acid binding"/>
    <property type="evidence" value="ECO:0007669"/>
    <property type="project" value="TreeGrafter"/>
</dbReference>
<feature type="domain" description="Acyl-CoA oxidase C-alpha1" evidence="15">
    <location>
        <begin position="363"/>
        <end position="515"/>
    </location>
</feature>
<dbReference type="EMBL" id="OVEO01000003">
    <property type="protein sequence ID" value="SPQ94966.1"/>
    <property type="molecule type" value="Genomic_DNA"/>
</dbReference>
<evidence type="ECO:0000256" key="13">
    <source>
        <dbReference type="SAM" id="SignalP"/>
    </source>
</evidence>
<comment type="subcellular location">
    <subcellularLocation>
        <location evidence="2">Peroxisome</location>
    </subcellularLocation>
</comment>
<dbReference type="Pfam" id="PF01756">
    <property type="entry name" value="ACOX"/>
    <property type="match status" value="1"/>
</dbReference>
<evidence type="ECO:0000313" key="18">
    <source>
        <dbReference type="Proteomes" id="UP000039324"/>
    </source>
</evidence>